<name>A0A017SLV2_ASPRC</name>
<evidence type="ECO:0000256" key="2">
    <source>
        <dbReference type="ARBA" id="ARBA00010139"/>
    </source>
</evidence>
<dbReference type="GO" id="GO:0004499">
    <property type="term" value="F:N,N-dimethylaniline monooxygenase activity"/>
    <property type="evidence" value="ECO:0007669"/>
    <property type="project" value="InterPro"/>
</dbReference>
<sequence length="627" mass="70386">MAAVDGFTIPIQPFSNGHGQDYSPPINLGPKEKVTVEVKSTPTSEPIPTPESKSAPASKPVFQLEEHPVDEVKPIKVGVIGAGLTGVTAGALLPAKVPGLDLRIYDKNADVGGTWFENTYPGVRCDVPAHVYQSGFAPNTQWTEEFAQGHEIRDYWRSVAQKYNVYQYLRLQQQVESAEWIPEKAKWKVTLQDLANSKTYVEELDIVINAIGHFNAWKFPDYPGINEYKGALFHSSNWDHNVDLKDKRVALIGNGASGLQVLPSVQPIAAHVDHYARNRTWIADSFGAVGVRRLEPNIFPEEQRESFKDPKAYLEYRRGVEKGYFQRFGAIFKDSPENQEQRDQWSELMLKRVSDKPDLSDKIIPDFPPSCRRPTPGPGYLEALTKENVSYIQTPISHFTETGIVTKDGEPRDVDVVICSTGANRDHAPPFPITANGYNLQTDWQHSGRWGFPYTYLGVATPHFPNLLWLGGPYSSGHSGTVPNAVENQVTYIAKVLRKVRGQGIRTIVPSKAAADDFVQYCDAFYPRTVWSANCSSWYNGGRPGGRVHGLFPGSATLSNIVRRDPRWEDFEYTYENGSGNRFAWFGNGWSKRELAAKQGEEVELTPHLRLPEEIDLRVHLEGWWDV</sequence>
<protein>
    <submittedName>
        <fullName evidence="7">FAD/NAD(P)-binding domain-containing protein</fullName>
    </submittedName>
</protein>
<feature type="compositionally biased region" description="Low complexity" evidence="6">
    <location>
        <begin position="39"/>
        <end position="54"/>
    </location>
</feature>
<keyword evidence="3" id="KW-0285">Flavoprotein</keyword>
<dbReference type="PANTHER" id="PTHR42877">
    <property type="entry name" value="L-ORNITHINE N(5)-MONOOXYGENASE-RELATED"/>
    <property type="match status" value="1"/>
</dbReference>
<keyword evidence="4" id="KW-0274">FAD</keyword>
<dbReference type="InterPro" id="IPR051209">
    <property type="entry name" value="FAD-bind_Monooxygenase_sf"/>
</dbReference>
<dbReference type="Pfam" id="PF00743">
    <property type="entry name" value="FMO-like"/>
    <property type="match status" value="1"/>
</dbReference>
<proteinExistence type="inferred from homology"/>
<keyword evidence="5" id="KW-0560">Oxidoreductase</keyword>
<dbReference type="Gene3D" id="3.50.50.60">
    <property type="entry name" value="FAD/NAD(P)-binding domain"/>
    <property type="match status" value="3"/>
</dbReference>
<dbReference type="PANTHER" id="PTHR42877:SF6">
    <property type="entry name" value="MONOOXYGENASE, PUTATIVE (AFU_ORTHOLOGUE AFUA_3G15050)-RELATED"/>
    <property type="match status" value="1"/>
</dbReference>
<comment type="cofactor">
    <cofactor evidence="1">
        <name>FAD</name>
        <dbReference type="ChEBI" id="CHEBI:57692"/>
    </cofactor>
</comment>
<accession>A0A017SLV2</accession>
<dbReference type="GO" id="GO:0050660">
    <property type="term" value="F:flavin adenine dinucleotide binding"/>
    <property type="evidence" value="ECO:0007669"/>
    <property type="project" value="InterPro"/>
</dbReference>
<evidence type="ECO:0000313" key="8">
    <source>
        <dbReference type="Proteomes" id="UP000019804"/>
    </source>
</evidence>
<dbReference type="EMBL" id="KK088415">
    <property type="protein sequence ID" value="EYE97584.1"/>
    <property type="molecule type" value="Genomic_DNA"/>
</dbReference>
<dbReference type="STRING" id="1388766.A0A017SLV2"/>
<dbReference type="InterPro" id="IPR036188">
    <property type="entry name" value="FAD/NAD-bd_sf"/>
</dbReference>
<gene>
    <name evidence="7" type="ORF">EURHEDRAFT_375415</name>
</gene>
<feature type="region of interest" description="Disordered" evidence="6">
    <location>
        <begin position="37"/>
        <end position="59"/>
    </location>
</feature>
<evidence type="ECO:0000256" key="6">
    <source>
        <dbReference type="SAM" id="MobiDB-lite"/>
    </source>
</evidence>
<dbReference type="GO" id="GO:0050661">
    <property type="term" value="F:NADP binding"/>
    <property type="evidence" value="ECO:0007669"/>
    <property type="project" value="InterPro"/>
</dbReference>
<comment type="similarity">
    <text evidence="2">Belongs to the FAD-binding monooxygenase family.</text>
</comment>
<dbReference type="Proteomes" id="UP000019804">
    <property type="component" value="Unassembled WGS sequence"/>
</dbReference>
<evidence type="ECO:0000313" key="7">
    <source>
        <dbReference type="EMBL" id="EYE97584.1"/>
    </source>
</evidence>
<reference evidence="8" key="1">
    <citation type="journal article" date="2014" name="Nat. Commun.">
        <title>Genomic adaptations of the halophilic Dead Sea filamentous fungus Eurotium rubrum.</title>
        <authorList>
            <person name="Kis-Papo T."/>
            <person name="Weig A.R."/>
            <person name="Riley R."/>
            <person name="Persoh D."/>
            <person name="Salamov A."/>
            <person name="Sun H."/>
            <person name="Lipzen A."/>
            <person name="Wasser S.P."/>
            <person name="Rambold G."/>
            <person name="Grigoriev I.V."/>
            <person name="Nevo E."/>
        </authorList>
    </citation>
    <scope>NUCLEOTIDE SEQUENCE [LARGE SCALE GENOMIC DNA]</scope>
    <source>
        <strain evidence="8">CBS 135680</strain>
    </source>
</reference>
<dbReference type="HOGENOM" id="CLU_006937_6_1_1"/>
<dbReference type="GeneID" id="63693865"/>
<evidence type="ECO:0000256" key="4">
    <source>
        <dbReference type="ARBA" id="ARBA00022827"/>
    </source>
</evidence>
<dbReference type="SUPFAM" id="SSF51905">
    <property type="entry name" value="FAD/NAD(P)-binding domain"/>
    <property type="match status" value="2"/>
</dbReference>
<evidence type="ECO:0000256" key="5">
    <source>
        <dbReference type="ARBA" id="ARBA00023002"/>
    </source>
</evidence>
<dbReference type="InterPro" id="IPR020946">
    <property type="entry name" value="Flavin_mOase-like"/>
</dbReference>
<evidence type="ECO:0000256" key="1">
    <source>
        <dbReference type="ARBA" id="ARBA00001974"/>
    </source>
</evidence>
<dbReference type="OrthoDB" id="74360at2759"/>
<organism evidence="7 8">
    <name type="scientific">Aspergillus ruber (strain CBS 135680)</name>
    <dbReference type="NCBI Taxonomy" id="1388766"/>
    <lineage>
        <taxon>Eukaryota</taxon>
        <taxon>Fungi</taxon>
        <taxon>Dikarya</taxon>
        <taxon>Ascomycota</taxon>
        <taxon>Pezizomycotina</taxon>
        <taxon>Eurotiomycetes</taxon>
        <taxon>Eurotiomycetidae</taxon>
        <taxon>Eurotiales</taxon>
        <taxon>Aspergillaceae</taxon>
        <taxon>Aspergillus</taxon>
        <taxon>Aspergillus subgen. Aspergillus</taxon>
    </lineage>
</organism>
<keyword evidence="8" id="KW-1185">Reference proteome</keyword>
<evidence type="ECO:0000256" key="3">
    <source>
        <dbReference type="ARBA" id="ARBA00022630"/>
    </source>
</evidence>
<dbReference type="RefSeq" id="XP_040641272.1">
    <property type="nucleotide sequence ID" value="XM_040778741.1"/>
</dbReference>
<dbReference type="AlphaFoldDB" id="A0A017SLV2"/>